<protein>
    <recommendedName>
        <fullName evidence="4">Fimbrial protein</fullName>
    </recommendedName>
</protein>
<sequence length="152" mass="15573">MKFILTLAVAAFISLPAMADTTGTLTLTGTVDSNMAIVVTPVDGVYNDLDLLNDASNLKVATVTEISNSAYTVTVSSDNSSELAGPSDSLAYTLTYDGASIDLTSGSAVITNTTTVTDADGLDKDLNISYTGNPALPSGTYTDTLTFTIAAP</sequence>
<feature type="chain" id="PRO_5032547853" description="Fimbrial protein" evidence="1">
    <location>
        <begin position="20"/>
        <end position="152"/>
    </location>
</feature>
<gene>
    <name evidence="2" type="ORF">HNR50_002714</name>
</gene>
<evidence type="ECO:0000313" key="2">
    <source>
        <dbReference type="EMBL" id="MBB6481041.1"/>
    </source>
</evidence>
<dbReference type="RefSeq" id="WP_184747287.1">
    <property type="nucleotide sequence ID" value="NZ_JACHGJ010000005.1"/>
</dbReference>
<reference evidence="2 3" key="1">
    <citation type="submission" date="2020-08" db="EMBL/GenBank/DDBJ databases">
        <title>Genomic Encyclopedia of Type Strains, Phase IV (KMG-IV): sequencing the most valuable type-strain genomes for metagenomic binning, comparative biology and taxonomic classification.</title>
        <authorList>
            <person name="Goeker M."/>
        </authorList>
    </citation>
    <scope>NUCLEOTIDE SEQUENCE [LARGE SCALE GENOMIC DNA]</scope>
    <source>
        <strain evidence="2 3">DSM 2461</strain>
    </source>
</reference>
<feature type="signal peptide" evidence="1">
    <location>
        <begin position="1"/>
        <end position="19"/>
    </location>
</feature>
<proteinExistence type="predicted"/>
<keyword evidence="3" id="KW-1185">Reference proteome</keyword>
<evidence type="ECO:0008006" key="4">
    <source>
        <dbReference type="Google" id="ProtNLM"/>
    </source>
</evidence>
<dbReference type="AlphaFoldDB" id="A0A841RCC8"/>
<keyword evidence="1" id="KW-0732">Signal</keyword>
<dbReference type="EMBL" id="JACHGJ010000005">
    <property type="protein sequence ID" value="MBB6481041.1"/>
    <property type="molecule type" value="Genomic_DNA"/>
</dbReference>
<accession>A0A841RCC8</accession>
<evidence type="ECO:0000256" key="1">
    <source>
        <dbReference type="SAM" id="SignalP"/>
    </source>
</evidence>
<organism evidence="2 3">
    <name type="scientific">Spirochaeta isovalerica</name>
    <dbReference type="NCBI Taxonomy" id="150"/>
    <lineage>
        <taxon>Bacteria</taxon>
        <taxon>Pseudomonadati</taxon>
        <taxon>Spirochaetota</taxon>
        <taxon>Spirochaetia</taxon>
        <taxon>Spirochaetales</taxon>
        <taxon>Spirochaetaceae</taxon>
        <taxon>Spirochaeta</taxon>
    </lineage>
</organism>
<dbReference type="Proteomes" id="UP000587760">
    <property type="component" value="Unassembled WGS sequence"/>
</dbReference>
<name>A0A841RCC8_9SPIO</name>
<evidence type="ECO:0000313" key="3">
    <source>
        <dbReference type="Proteomes" id="UP000587760"/>
    </source>
</evidence>
<comment type="caution">
    <text evidence="2">The sequence shown here is derived from an EMBL/GenBank/DDBJ whole genome shotgun (WGS) entry which is preliminary data.</text>
</comment>